<gene>
    <name evidence="18" type="ordered locus">BMS_0143</name>
</gene>
<dbReference type="STRING" id="862908.BMS_0143"/>
<dbReference type="GO" id="GO:0004518">
    <property type="term" value="F:nuclease activity"/>
    <property type="evidence" value="ECO:0007669"/>
    <property type="project" value="UniProtKB-KW"/>
</dbReference>
<proteinExistence type="inferred from homology"/>
<evidence type="ECO:0000256" key="11">
    <source>
        <dbReference type="ARBA" id="ARBA00022881"/>
    </source>
</evidence>
<keyword evidence="10" id="KW-0067">ATP-binding</keyword>
<evidence type="ECO:0000256" key="5">
    <source>
        <dbReference type="ARBA" id="ARBA00022741"/>
    </source>
</evidence>
<dbReference type="GO" id="GO:0005524">
    <property type="term" value="F:ATP binding"/>
    <property type="evidence" value="ECO:0007669"/>
    <property type="project" value="UniProtKB-KW"/>
</dbReference>
<evidence type="ECO:0000256" key="8">
    <source>
        <dbReference type="ARBA" id="ARBA00022771"/>
    </source>
</evidence>
<dbReference type="PANTHER" id="PTHR43152:SF3">
    <property type="entry name" value="UVRABC SYSTEM PROTEIN A"/>
    <property type="match status" value="1"/>
</dbReference>
<keyword evidence="5" id="KW-0547">Nucleotide-binding</keyword>
<keyword evidence="9" id="KW-0862">Zinc</keyword>
<dbReference type="PANTHER" id="PTHR43152">
    <property type="entry name" value="UVRABC SYSTEM PROTEIN A"/>
    <property type="match status" value="1"/>
</dbReference>
<dbReference type="AlphaFoldDB" id="E1X2C4"/>
<name>E1X2C4_HALMS</name>
<evidence type="ECO:0000313" key="19">
    <source>
        <dbReference type="Proteomes" id="UP000008963"/>
    </source>
</evidence>
<dbReference type="InterPro" id="IPR027417">
    <property type="entry name" value="P-loop_NTPase"/>
</dbReference>
<dbReference type="Gene3D" id="1.20.1580.10">
    <property type="entry name" value="ABC transporter ATPase like domain"/>
    <property type="match status" value="4"/>
</dbReference>
<evidence type="ECO:0000256" key="10">
    <source>
        <dbReference type="ARBA" id="ARBA00022840"/>
    </source>
</evidence>
<keyword evidence="6" id="KW-0227">DNA damage</keyword>
<dbReference type="eggNOG" id="COG0178">
    <property type="taxonomic scope" value="Bacteria"/>
</dbReference>
<feature type="domain" description="UvrA DNA-binding" evidence="17">
    <location>
        <begin position="279"/>
        <end position="372"/>
    </location>
</feature>
<evidence type="ECO:0000256" key="9">
    <source>
        <dbReference type="ARBA" id="ARBA00022833"/>
    </source>
</evidence>
<keyword evidence="2" id="KW-0963">Cytoplasm</keyword>
<dbReference type="GO" id="GO:0006281">
    <property type="term" value="P:DNA repair"/>
    <property type="evidence" value="ECO:0007669"/>
    <property type="project" value="UniProtKB-KW"/>
</dbReference>
<comment type="similarity">
    <text evidence="14">Belongs to the ABC transporter superfamily. UvrA family.</text>
</comment>
<evidence type="ECO:0000256" key="14">
    <source>
        <dbReference type="ARBA" id="ARBA00038000"/>
    </source>
</evidence>
<comment type="subcellular location">
    <subcellularLocation>
        <location evidence="1">Cytoplasm</location>
    </subcellularLocation>
</comment>
<dbReference type="Gene3D" id="1.10.8.280">
    <property type="entry name" value="ABC transporter ATPase domain-like"/>
    <property type="match status" value="2"/>
</dbReference>
<evidence type="ECO:0000313" key="18">
    <source>
        <dbReference type="EMBL" id="CBW25080.1"/>
    </source>
</evidence>
<keyword evidence="8" id="KW-0863">Zinc-finger</keyword>
<dbReference type="OrthoDB" id="5287123at2"/>
<evidence type="ECO:0000256" key="13">
    <source>
        <dbReference type="ARBA" id="ARBA00023204"/>
    </source>
</evidence>
<evidence type="ECO:0000256" key="12">
    <source>
        <dbReference type="ARBA" id="ARBA00023125"/>
    </source>
</evidence>
<dbReference type="InterPro" id="IPR041552">
    <property type="entry name" value="UvrA_DNA-bd"/>
</dbReference>
<dbReference type="Pfam" id="PF17755">
    <property type="entry name" value="UvrA_DNA-bind"/>
    <property type="match status" value="1"/>
</dbReference>
<evidence type="ECO:0000256" key="2">
    <source>
        <dbReference type="ARBA" id="ARBA00022490"/>
    </source>
</evidence>
<accession>E1X2C4</accession>
<evidence type="ECO:0000256" key="4">
    <source>
        <dbReference type="ARBA" id="ARBA00022737"/>
    </source>
</evidence>
<dbReference type="GO" id="GO:0003677">
    <property type="term" value="F:DNA binding"/>
    <property type="evidence" value="ECO:0007669"/>
    <property type="project" value="UniProtKB-KW"/>
</dbReference>
<keyword evidence="13" id="KW-0234">DNA repair</keyword>
<evidence type="ECO:0000256" key="6">
    <source>
        <dbReference type="ARBA" id="ARBA00022763"/>
    </source>
</evidence>
<evidence type="ECO:0000256" key="16">
    <source>
        <dbReference type="ARBA" id="ARBA00042156"/>
    </source>
</evidence>
<dbReference type="Proteomes" id="UP000008963">
    <property type="component" value="Chromosome"/>
</dbReference>
<organism evidence="18 19">
    <name type="scientific">Halobacteriovorax marinus (strain ATCC BAA-682 / DSM 15412 / SJ)</name>
    <name type="common">Bacteriovorax marinus</name>
    <dbReference type="NCBI Taxonomy" id="862908"/>
    <lineage>
        <taxon>Bacteria</taxon>
        <taxon>Pseudomonadati</taxon>
        <taxon>Bdellovibrionota</taxon>
        <taxon>Bacteriovoracia</taxon>
        <taxon>Bacteriovoracales</taxon>
        <taxon>Halobacteriovoraceae</taxon>
        <taxon>Halobacteriovorax</taxon>
    </lineage>
</organism>
<dbReference type="PATRIC" id="fig|862908.3.peg.137"/>
<evidence type="ECO:0000256" key="1">
    <source>
        <dbReference type="ARBA" id="ARBA00004496"/>
    </source>
</evidence>
<dbReference type="SUPFAM" id="SSF52540">
    <property type="entry name" value="P-loop containing nucleoside triphosphate hydrolases"/>
    <property type="match status" value="2"/>
</dbReference>
<evidence type="ECO:0000259" key="17">
    <source>
        <dbReference type="Pfam" id="PF17755"/>
    </source>
</evidence>
<dbReference type="HOGENOM" id="CLU_001370_0_2_7"/>
<evidence type="ECO:0000256" key="3">
    <source>
        <dbReference type="ARBA" id="ARBA00022723"/>
    </source>
</evidence>
<keyword evidence="3" id="KW-0479">Metal-binding</keyword>
<keyword evidence="4" id="KW-0677">Repeat</keyword>
<sequence length="865" mass="97882">MNHTHITIKGARTHNLKDVDVRFALNSITCIAGPSGSGKSSLVFHAILTESKRRFMNSFPNDVKFFWDIPQSADVDEIFPVLPVWGLAQNNPVVGSRPSAFDLMGIGDVLSKMLFYLGKSYCSSHHIPLESSVTVRGVKDFLYDQELGDKEIIHFFLASDDYLKIHGEGFYPARSFKETVGEFEKSDPYWELFRIRTSKIESVSKKLSELGLSEVDGSILVFIPSLGLQQAFTISKNKQCRKCGEKENIKITSPSNFSPFTPLGACVRCSGHGRNLEYDRSKIVKDDRLSLKEGAVNFLTYSRFSHIGPVMLREAKKNGIDVTVAFKDLNQKKVWNFLENGSGQYGGLFELYDYLESKRYKKNVRILIRSLKTEVLCEECSGTRLKSDLLKVRIPEIKKYSLRDILLFNFNELSEFIENIKSIKDEFENWNEVKKIISTIDRTLKVALDLGLGGLLLQDKVKSLSINDYQKILLVKYLSFEGSGSLFILDEASLSLDSTEVKVLFKYLQKLKKAENTIILVDHNDYLQSKCDELILMGPGAGHLGGEITYQGKFKKEKLERIAEIEKRKLKRTVISGVSFNNIENKEISFASNGVTQVKGKSYSGKKDIYIEALANIVSEVLGLEKITSKEVQFKRPKNLFDFQRVLVLNAKFNKVSSRSTVGTMIGLAPYLRKHFASLPVSKNLNLKDGHFSPNSDLGKCTTCEGRGVLNIDMQFLEDVQLMCDDCNGMKLKPFIATISDGYHTVHETFNLPMSEVLGNLKLTPKGKRIWEYLKLLNLDYLSLDRPLSSLSGGEKQRLKLLSELQSKVENSLIIFEDLSFGLSRREILRLGEFVQDLCTKGNTVILVDENEHFSDFVDEIQIFE</sequence>
<evidence type="ECO:0000256" key="15">
    <source>
        <dbReference type="ARBA" id="ARBA00039316"/>
    </source>
</evidence>
<dbReference type="GO" id="GO:0008270">
    <property type="term" value="F:zinc ion binding"/>
    <property type="evidence" value="ECO:0007669"/>
    <property type="project" value="UniProtKB-KW"/>
</dbReference>
<keyword evidence="11" id="KW-0267">Excision nuclease</keyword>
<dbReference type="Gene3D" id="3.40.50.300">
    <property type="entry name" value="P-loop containing nucleotide triphosphate hydrolases"/>
    <property type="match status" value="3"/>
</dbReference>
<protein>
    <recommendedName>
        <fullName evidence="15">UvrABC system protein A</fullName>
    </recommendedName>
    <alternativeName>
        <fullName evidence="16">Excinuclease ABC subunit A</fullName>
    </alternativeName>
</protein>
<dbReference type="KEGG" id="bmx:BMS_0143"/>
<evidence type="ECO:0000256" key="7">
    <source>
        <dbReference type="ARBA" id="ARBA00022769"/>
    </source>
</evidence>
<keyword evidence="19" id="KW-1185">Reference proteome</keyword>
<dbReference type="RefSeq" id="WP_014242869.1">
    <property type="nucleotide sequence ID" value="NC_016620.1"/>
</dbReference>
<keyword evidence="7" id="KW-0228">DNA excision</keyword>
<keyword evidence="12" id="KW-0238">DNA-binding</keyword>
<reference evidence="19" key="1">
    <citation type="journal article" date="2013" name="ISME J.">
        <title>A small predatory core genome in the divergent marine Bacteriovorax marinus SJ and the terrestrial Bdellovibrio bacteriovorus.</title>
        <authorList>
            <person name="Crossman L.C."/>
            <person name="Chen H."/>
            <person name="Cerdeno-Tarraga A.M."/>
            <person name="Brooks K."/>
            <person name="Quail M.A."/>
            <person name="Pineiro S.A."/>
            <person name="Hobley L."/>
            <person name="Sockett R.E."/>
            <person name="Bentley S.D."/>
            <person name="Parkhill J."/>
            <person name="Williams H.N."/>
            <person name="Stine O.C."/>
        </authorList>
    </citation>
    <scope>NUCLEOTIDE SEQUENCE [LARGE SCALE GENOMIC DNA]</scope>
    <source>
        <strain evidence="19">ATCC BAA-682 / DSM 15412 / SJ</strain>
    </source>
</reference>
<dbReference type="GO" id="GO:0005737">
    <property type="term" value="C:cytoplasm"/>
    <property type="evidence" value="ECO:0007669"/>
    <property type="project" value="UniProtKB-SubCell"/>
</dbReference>
<dbReference type="EMBL" id="FQ312005">
    <property type="protein sequence ID" value="CBW25080.1"/>
    <property type="molecule type" value="Genomic_DNA"/>
</dbReference>